<name>A0A7W9JEZ4_9ACTN</name>
<sequence>MLSIHRLSAGDGYKYLIKHIASADVDRRMATPLTAYYVADGYPPGRWAGRGLPGLGKGQIKAGDEVTEEQMAALFGRAQDPVDGKQLGRPFRVYRSLDERIQARIADLPADLSEEDRTVAIAEVRRTESRVRARQAVAGFDLTFSPVKSVSALWATANVGVKEQVAAAHYDAVNDILDLIQDQAVFTRTGDGGIAQIDTRGAIATAFDHWDTRSGDPQLHTHLVIANRVQSKDGQWKTLDGRVLFRSAVAMSEIHNVLLADGLTRRLGVDWDLRDRGEQRNPAFEITGVPDELLREFSSRTEQIESNLEHLLSQRPSTPSRQEMYALRQQATLMNRPPKHLAKPLADLMVDWRRRADLTLGINARRALADCLSDVPDRLLAHSDLSPQTLEAYGATVVLALQAKRATWTRWNILAEAARQTRLLRLATTKDRVAALEAIATTAEHHSINLTPGDLVDLPGERLHGESIYRVHNGAIFTSPVVLGAERLLLDLAQDRTGPTAALKLDDLSGLTADRREALTRLLDSGQRLEALVGPAGTGKTSLLASLRQAWQTTHGPGSVIGIAPSSTAADVLSGSLGIPTDNLAKWIHEAVGLGAEQRNQRIANLERAARIAEHLRRKRRQQRILTGVAALRAEADHWRFHPNQLVIVDEASMAGTMELATLARETSKTGAKLLLVGDDAQLGAVDTAGAFRLIAKETEAASLHEVWRFTHDWERDASLALRAGELGVIDVYEDHERLTAGTPDDCEINAYSAWLADTRRNLTSLLIAADNATVIRLNARARLDRITTGEVEPNGVPLHDGNEAGVGDRIVTRLNNRHLTYGHNQFVRNGSTFNVVRHWNDGSLTVEDTNHQTITLPAGYVANSVELAYATTVHRAQGITVDTAHLVVTERMTRPLLYVGMTRGRQANRAYIATHEPAGDLHEPQTAESMYEVLATVLEQEGIEKSAHETMQSELDNATNLSQLVPIHEHLCQIAAGQRYRATIDTSTLDPSARAELRSSAAYGPLLAALRRAEAAGLDPTTTFHKAVNQANLDDARDLAAVLHARVERIVAHSDRRRRQPQQLVAGLVRPTRTITDPAFTAPLRELEALISQRADWLAEQAEQGPEPWYEALKVRLTEQTPDEARVLVREIAAYRERYGVRGAEPLGSVPPARELEQSLVRSRLSNMLRTAPEQTEHVALGRLTPTDQGHSSRVPKIPGR</sequence>
<protein>
    <submittedName>
        <fullName evidence="5">Conjugative relaxase-like TrwC/TraI family protein</fullName>
    </submittedName>
</protein>
<dbReference type="PANTHER" id="PTHR43788:SF6">
    <property type="entry name" value="DNA HELICASE B"/>
    <property type="match status" value="1"/>
</dbReference>
<evidence type="ECO:0000256" key="1">
    <source>
        <dbReference type="ARBA" id="ARBA00022741"/>
    </source>
</evidence>
<feature type="domain" description="AAA+ ATPase" evidence="4">
    <location>
        <begin position="526"/>
        <end position="794"/>
    </location>
</feature>
<proteinExistence type="predicted"/>
<dbReference type="SMART" id="SM00382">
    <property type="entry name" value="AAA"/>
    <property type="match status" value="1"/>
</dbReference>
<dbReference type="Proteomes" id="UP000549971">
    <property type="component" value="Unassembled WGS sequence"/>
</dbReference>
<keyword evidence="1" id="KW-0547">Nucleotide-binding</keyword>
<dbReference type="CDD" id="cd18809">
    <property type="entry name" value="SF1_C_RecD"/>
    <property type="match status" value="1"/>
</dbReference>
<dbReference type="PANTHER" id="PTHR43788">
    <property type="entry name" value="DNA2/NAM7 HELICASE FAMILY MEMBER"/>
    <property type="match status" value="1"/>
</dbReference>
<comment type="caution">
    <text evidence="5">The sequence shown here is derived from an EMBL/GenBank/DDBJ whole genome shotgun (WGS) entry which is preliminary data.</text>
</comment>
<dbReference type="InterPro" id="IPR003593">
    <property type="entry name" value="AAA+_ATPase"/>
</dbReference>
<dbReference type="NCBIfam" id="NF041492">
    <property type="entry name" value="MobF"/>
    <property type="match status" value="1"/>
</dbReference>
<dbReference type="Gene3D" id="3.40.50.300">
    <property type="entry name" value="P-loop containing nucleotide triphosphate hydrolases"/>
    <property type="match status" value="2"/>
</dbReference>
<keyword evidence="6" id="KW-1185">Reference proteome</keyword>
<organism evidence="5 6">
    <name type="scientific">Kribbella italica</name>
    <dbReference type="NCBI Taxonomy" id="1540520"/>
    <lineage>
        <taxon>Bacteria</taxon>
        <taxon>Bacillati</taxon>
        <taxon>Actinomycetota</taxon>
        <taxon>Actinomycetes</taxon>
        <taxon>Propionibacteriales</taxon>
        <taxon>Kribbellaceae</taxon>
        <taxon>Kribbella</taxon>
    </lineage>
</organism>
<gene>
    <name evidence="5" type="ORF">HDA39_007316</name>
</gene>
<dbReference type="Pfam" id="PF13604">
    <property type="entry name" value="AAA_30"/>
    <property type="match status" value="1"/>
</dbReference>
<dbReference type="GO" id="GO:0003678">
    <property type="term" value="F:DNA helicase activity"/>
    <property type="evidence" value="ECO:0007669"/>
    <property type="project" value="UniProtKB-ARBA"/>
</dbReference>
<keyword evidence="2" id="KW-0067">ATP-binding</keyword>
<dbReference type="InterPro" id="IPR027417">
    <property type="entry name" value="P-loop_NTPase"/>
</dbReference>
<dbReference type="InterPro" id="IPR014862">
    <property type="entry name" value="TrwC"/>
</dbReference>
<dbReference type="Pfam" id="PF08751">
    <property type="entry name" value="TrwC"/>
    <property type="match status" value="1"/>
</dbReference>
<dbReference type="InterPro" id="IPR027785">
    <property type="entry name" value="UvrD-like_helicase_C"/>
</dbReference>
<feature type="region of interest" description="Disordered" evidence="3">
    <location>
        <begin position="1172"/>
        <end position="1202"/>
    </location>
</feature>
<evidence type="ECO:0000313" key="5">
    <source>
        <dbReference type="EMBL" id="MBB5840582.1"/>
    </source>
</evidence>
<evidence type="ECO:0000313" key="6">
    <source>
        <dbReference type="Proteomes" id="UP000549971"/>
    </source>
</evidence>
<reference evidence="5 6" key="1">
    <citation type="submission" date="2020-08" db="EMBL/GenBank/DDBJ databases">
        <title>Sequencing the genomes of 1000 actinobacteria strains.</title>
        <authorList>
            <person name="Klenk H.-P."/>
        </authorList>
    </citation>
    <scope>NUCLEOTIDE SEQUENCE [LARGE SCALE GENOMIC DNA]</scope>
    <source>
        <strain evidence="5 6">DSM 28967</strain>
    </source>
</reference>
<dbReference type="AlphaFoldDB" id="A0A7W9JEZ4"/>
<dbReference type="RefSeq" id="WP_184803041.1">
    <property type="nucleotide sequence ID" value="NZ_JACHMY010000001.1"/>
</dbReference>
<dbReference type="SUPFAM" id="SSF52540">
    <property type="entry name" value="P-loop containing nucleoside triphosphate hydrolases"/>
    <property type="match status" value="1"/>
</dbReference>
<dbReference type="InterPro" id="IPR050534">
    <property type="entry name" value="Coronavir_polyprotein_1ab"/>
</dbReference>
<dbReference type="EMBL" id="JACHMY010000001">
    <property type="protein sequence ID" value="MBB5840582.1"/>
    <property type="molecule type" value="Genomic_DNA"/>
</dbReference>
<dbReference type="GO" id="GO:0005524">
    <property type="term" value="F:ATP binding"/>
    <property type="evidence" value="ECO:0007669"/>
    <property type="project" value="UniProtKB-KW"/>
</dbReference>
<dbReference type="Pfam" id="PF13538">
    <property type="entry name" value="UvrD_C_2"/>
    <property type="match status" value="1"/>
</dbReference>
<evidence type="ECO:0000256" key="3">
    <source>
        <dbReference type="SAM" id="MobiDB-lite"/>
    </source>
</evidence>
<evidence type="ECO:0000259" key="4">
    <source>
        <dbReference type="SMART" id="SM00382"/>
    </source>
</evidence>
<dbReference type="SUPFAM" id="SSF55464">
    <property type="entry name" value="Origin of replication-binding domain, RBD-like"/>
    <property type="match status" value="1"/>
</dbReference>
<evidence type="ECO:0000256" key="2">
    <source>
        <dbReference type="ARBA" id="ARBA00022840"/>
    </source>
</evidence>
<accession>A0A7W9JEZ4</accession>